<organism evidence="4 5">
    <name type="scientific">Qipengyuania spongiae</name>
    <dbReference type="NCBI Taxonomy" id="2909673"/>
    <lineage>
        <taxon>Bacteria</taxon>
        <taxon>Pseudomonadati</taxon>
        <taxon>Pseudomonadota</taxon>
        <taxon>Alphaproteobacteria</taxon>
        <taxon>Sphingomonadales</taxon>
        <taxon>Erythrobacteraceae</taxon>
        <taxon>Qipengyuania</taxon>
    </lineage>
</organism>
<dbReference type="SUPFAM" id="SSF46894">
    <property type="entry name" value="C-terminal effector domain of the bipartite response regulators"/>
    <property type="match status" value="1"/>
</dbReference>
<evidence type="ECO:0000256" key="1">
    <source>
        <dbReference type="ARBA" id="ARBA00023125"/>
    </source>
</evidence>
<dbReference type="EMBL" id="CP092471">
    <property type="protein sequence ID" value="UVI40562.1"/>
    <property type="molecule type" value="Genomic_DNA"/>
</dbReference>
<dbReference type="InterPro" id="IPR036388">
    <property type="entry name" value="WH-like_DNA-bd_sf"/>
</dbReference>
<evidence type="ECO:0000256" key="2">
    <source>
        <dbReference type="PROSITE-ProRule" id="PRU01091"/>
    </source>
</evidence>
<dbReference type="PROSITE" id="PS51755">
    <property type="entry name" value="OMPR_PHOB"/>
    <property type="match status" value="1"/>
</dbReference>
<gene>
    <name evidence="4" type="ORF">L1F33_06385</name>
</gene>
<dbReference type="RefSeq" id="WP_265560970.1">
    <property type="nucleotide sequence ID" value="NZ_CP092471.1"/>
</dbReference>
<name>A0ABY5T186_9SPHN</name>
<dbReference type="InterPro" id="IPR016032">
    <property type="entry name" value="Sig_transdc_resp-reg_C-effctor"/>
</dbReference>
<evidence type="ECO:0000313" key="5">
    <source>
        <dbReference type="Proteomes" id="UP001065265"/>
    </source>
</evidence>
<sequence length="187" mass="20682">MLRNCAAIGVESAGDRAALLEHGVGEALSGAIDAAELSARMGRITARLEMLPRHRPAGPLRLDLFHRDARIEKRWIGLHPREFNLFWRLAATPGVRVSRHALLREVWRIDHVPETNSLPVHVSRLRAKLGVFGLAWLIETDPADGYRLVDKSAEGYATTGKGEGAYAALDRPALLRDEGCRSHEQEG</sequence>
<proteinExistence type="predicted"/>
<feature type="DNA-binding region" description="OmpR/PhoB-type" evidence="2">
    <location>
        <begin position="52"/>
        <end position="150"/>
    </location>
</feature>
<dbReference type="SMART" id="SM00862">
    <property type="entry name" value="Trans_reg_C"/>
    <property type="match status" value="1"/>
</dbReference>
<accession>A0ABY5T186</accession>
<dbReference type="CDD" id="cd00383">
    <property type="entry name" value="trans_reg_C"/>
    <property type="match status" value="1"/>
</dbReference>
<reference evidence="4" key="1">
    <citation type="submission" date="2022-02" db="EMBL/GenBank/DDBJ databases">
        <title>Qipengyuania spongiae sp. nov., isolated from marine sponge.</title>
        <authorList>
            <person name="Li Z."/>
            <person name="Zhang M."/>
        </authorList>
    </citation>
    <scope>NUCLEOTIDE SEQUENCE</scope>
    <source>
        <strain evidence="4">PHS-Z21</strain>
    </source>
</reference>
<keyword evidence="1 2" id="KW-0238">DNA-binding</keyword>
<evidence type="ECO:0000259" key="3">
    <source>
        <dbReference type="PROSITE" id="PS51755"/>
    </source>
</evidence>
<evidence type="ECO:0000313" key="4">
    <source>
        <dbReference type="EMBL" id="UVI40562.1"/>
    </source>
</evidence>
<dbReference type="Gene3D" id="1.10.10.10">
    <property type="entry name" value="Winged helix-like DNA-binding domain superfamily/Winged helix DNA-binding domain"/>
    <property type="match status" value="1"/>
</dbReference>
<dbReference type="Pfam" id="PF00486">
    <property type="entry name" value="Trans_reg_C"/>
    <property type="match status" value="1"/>
</dbReference>
<dbReference type="InterPro" id="IPR001867">
    <property type="entry name" value="OmpR/PhoB-type_DNA-bd"/>
</dbReference>
<keyword evidence="5" id="KW-1185">Reference proteome</keyword>
<feature type="domain" description="OmpR/PhoB-type" evidence="3">
    <location>
        <begin position="52"/>
        <end position="150"/>
    </location>
</feature>
<dbReference type="Proteomes" id="UP001065265">
    <property type="component" value="Chromosome"/>
</dbReference>
<protein>
    <submittedName>
        <fullName evidence="4">Winged helix-turn-helix domain-containing protein</fullName>
    </submittedName>
</protein>